<dbReference type="Gene3D" id="1.20.1110.10">
    <property type="entry name" value="Calcium-transporting ATPase, transmembrane domain"/>
    <property type="match status" value="1"/>
</dbReference>
<keyword evidence="3" id="KW-0479">Metal-binding</keyword>
<evidence type="ECO:0000256" key="5">
    <source>
        <dbReference type="ARBA" id="ARBA00022989"/>
    </source>
</evidence>
<dbReference type="SUPFAM" id="SSF81665">
    <property type="entry name" value="Calcium ATPase, transmembrane domain M"/>
    <property type="match status" value="1"/>
</dbReference>
<dbReference type="EMBL" id="BARU01006907">
    <property type="protein sequence ID" value="GAH38563.1"/>
    <property type="molecule type" value="Genomic_DNA"/>
</dbReference>
<evidence type="ECO:0000256" key="7">
    <source>
        <dbReference type="SAM" id="Phobius"/>
    </source>
</evidence>
<evidence type="ECO:0000256" key="4">
    <source>
        <dbReference type="ARBA" id="ARBA00022842"/>
    </source>
</evidence>
<dbReference type="GO" id="GO:0016887">
    <property type="term" value="F:ATP hydrolysis activity"/>
    <property type="evidence" value="ECO:0007669"/>
    <property type="project" value="InterPro"/>
</dbReference>
<evidence type="ECO:0000256" key="1">
    <source>
        <dbReference type="ARBA" id="ARBA00004370"/>
    </source>
</evidence>
<feature type="non-terminal residue" evidence="9">
    <location>
        <position position="1"/>
    </location>
</feature>
<proteinExistence type="predicted"/>
<accession>X1GZX7</accession>
<dbReference type="SUPFAM" id="SSF56784">
    <property type="entry name" value="HAD-like"/>
    <property type="match status" value="1"/>
</dbReference>
<dbReference type="InterPro" id="IPR036412">
    <property type="entry name" value="HAD-like_sf"/>
</dbReference>
<feature type="non-terminal residue" evidence="9">
    <location>
        <position position="425"/>
    </location>
</feature>
<dbReference type="GO" id="GO:0005524">
    <property type="term" value="F:ATP binding"/>
    <property type="evidence" value="ECO:0007669"/>
    <property type="project" value="InterPro"/>
</dbReference>
<dbReference type="InterPro" id="IPR023299">
    <property type="entry name" value="ATPase_P-typ_cyto_dom_N"/>
</dbReference>
<dbReference type="GO" id="GO:0046872">
    <property type="term" value="F:metal ion binding"/>
    <property type="evidence" value="ECO:0007669"/>
    <property type="project" value="UniProtKB-KW"/>
</dbReference>
<comment type="caution">
    <text evidence="9">The sequence shown here is derived from an EMBL/GenBank/DDBJ whole genome shotgun (WGS) entry which is preliminary data.</text>
</comment>
<feature type="transmembrane region" description="Helical" evidence="7">
    <location>
        <begin position="379"/>
        <end position="407"/>
    </location>
</feature>
<evidence type="ECO:0000259" key="8">
    <source>
        <dbReference type="Pfam" id="PF00689"/>
    </source>
</evidence>
<dbReference type="Pfam" id="PF00689">
    <property type="entry name" value="Cation_ATPase_C"/>
    <property type="match status" value="1"/>
</dbReference>
<dbReference type="PANTHER" id="PTHR24093">
    <property type="entry name" value="CATION TRANSPORTING ATPASE"/>
    <property type="match status" value="1"/>
</dbReference>
<protein>
    <recommendedName>
        <fullName evidence="8">Cation-transporting P-type ATPase C-terminal domain-containing protein</fullName>
    </recommendedName>
</protein>
<dbReference type="PRINTS" id="PR00119">
    <property type="entry name" value="CATATPASE"/>
</dbReference>
<feature type="transmembrane region" description="Helical" evidence="7">
    <location>
        <begin position="307"/>
        <end position="328"/>
    </location>
</feature>
<evidence type="ECO:0000313" key="9">
    <source>
        <dbReference type="EMBL" id="GAH38563.1"/>
    </source>
</evidence>
<dbReference type="NCBIfam" id="TIGR01494">
    <property type="entry name" value="ATPase_P-type"/>
    <property type="match status" value="1"/>
</dbReference>
<dbReference type="InterPro" id="IPR023298">
    <property type="entry name" value="ATPase_P-typ_TM_dom_sf"/>
</dbReference>
<dbReference type="Gene3D" id="3.40.50.1000">
    <property type="entry name" value="HAD superfamily/HAD-like"/>
    <property type="match status" value="1"/>
</dbReference>
<dbReference type="InterPro" id="IPR006068">
    <property type="entry name" value="ATPase_P-typ_cation-transptr_C"/>
</dbReference>
<evidence type="ECO:0000256" key="6">
    <source>
        <dbReference type="ARBA" id="ARBA00023136"/>
    </source>
</evidence>
<dbReference type="PANTHER" id="PTHR24093:SF506">
    <property type="entry name" value="CATION-TRANSPORTING ATPASE PMA1"/>
    <property type="match status" value="1"/>
</dbReference>
<organism evidence="9">
    <name type="scientific">marine sediment metagenome</name>
    <dbReference type="NCBI Taxonomy" id="412755"/>
    <lineage>
        <taxon>unclassified sequences</taxon>
        <taxon>metagenomes</taxon>
        <taxon>ecological metagenomes</taxon>
    </lineage>
</organism>
<keyword evidence="6 7" id="KW-0472">Membrane</keyword>
<evidence type="ECO:0000256" key="3">
    <source>
        <dbReference type="ARBA" id="ARBA00022723"/>
    </source>
</evidence>
<dbReference type="GO" id="GO:0005388">
    <property type="term" value="F:P-type calcium transporter activity"/>
    <property type="evidence" value="ECO:0007669"/>
    <property type="project" value="TreeGrafter"/>
</dbReference>
<dbReference type="Pfam" id="PF13246">
    <property type="entry name" value="Cation_ATPase"/>
    <property type="match status" value="1"/>
</dbReference>
<evidence type="ECO:0000256" key="2">
    <source>
        <dbReference type="ARBA" id="ARBA00022692"/>
    </source>
</evidence>
<feature type="transmembrane region" description="Helical" evidence="7">
    <location>
        <begin position="340"/>
        <end position="358"/>
    </location>
</feature>
<keyword evidence="4" id="KW-0460">Magnesium</keyword>
<sequence>KVRLKNVNEIAVRKALGSPTEAALLVLSEKAGYINYDLKEKYEILKEFSFSSEIKRMTTICKHKLNPKDIYAFTKGAPERILEISNKIEVNGEIKALGKDLKEELLKKIQLRANQGYRILAVAYKNMEKIKDLDSLDREKTETNLIFLSFVSILDPPRPDVRSAVEESESGGIKTVMITGDHPATAKTIAAQMRIYKEGDLVVEGANISNLDDNDFNRVSVFARVDPSDKEKIVENYQSQNHICAMTGDGINDALALKLANAGIAMGITGTDVAKETADMVISDDNFSSIVKGVKIGRGLFAKIRTIIYFFICLNIMEATIFFTYEFIPFFDLFSSEWQHIYIFGIVHSLPALALVIDKHPSDVMKEPPRDEQQLLNKNMWFMMLIQALLMGLGLVLVLQLTLGGIFPLNEWNLNSYISYIPFDA</sequence>
<comment type="subcellular location">
    <subcellularLocation>
        <location evidence="1">Membrane</location>
    </subcellularLocation>
</comment>
<gene>
    <name evidence="9" type="ORF">S03H2_13611</name>
</gene>
<dbReference type="PRINTS" id="PR00120">
    <property type="entry name" value="HATPASE"/>
</dbReference>
<keyword evidence="5 7" id="KW-1133">Transmembrane helix</keyword>
<name>X1GZX7_9ZZZZ</name>
<keyword evidence="2 7" id="KW-0812">Transmembrane</keyword>
<dbReference type="GO" id="GO:0005886">
    <property type="term" value="C:plasma membrane"/>
    <property type="evidence" value="ECO:0007669"/>
    <property type="project" value="TreeGrafter"/>
</dbReference>
<reference evidence="9" key="1">
    <citation type="journal article" date="2014" name="Front. Microbiol.">
        <title>High frequency of phylogenetically diverse reductive dehalogenase-homologous genes in deep subseafloor sedimentary metagenomes.</title>
        <authorList>
            <person name="Kawai M."/>
            <person name="Futagami T."/>
            <person name="Toyoda A."/>
            <person name="Takaki Y."/>
            <person name="Nishi S."/>
            <person name="Hori S."/>
            <person name="Arai W."/>
            <person name="Tsubouchi T."/>
            <person name="Morono Y."/>
            <person name="Uchiyama I."/>
            <person name="Ito T."/>
            <person name="Fujiyama A."/>
            <person name="Inagaki F."/>
            <person name="Takami H."/>
        </authorList>
    </citation>
    <scope>NUCLEOTIDE SEQUENCE</scope>
    <source>
        <strain evidence="9">Expedition CK06-06</strain>
    </source>
</reference>
<dbReference type="Gene3D" id="3.40.1110.10">
    <property type="entry name" value="Calcium-transporting ATPase, cytoplasmic domain N"/>
    <property type="match status" value="1"/>
</dbReference>
<dbReference type="InterPro" id="IPR023214">
    <property type="entry name" value="HAD_sf"/>
</dbReference>
<dbReference type="InterPro" id="IPR001757">
    <property type="entry name" value="P_typ_ATPase"/>
</dbReference>
<feature type="domain" description="Cation-transporting P-type ATPase C-terminal" evidence="8">
    <location>
        <begin position="346"/>
        <end position="404"/>
    </location>
</feature>
<dbReference type="AlphaFoldDB" id="X1GZX7"/>